<feature type="region of interest" description="Disordered" evidence="1">
    <location>
        <begin position="53"/>
        <end position="73"/>
    </location>
</feature>
<organism evidence="2 3">
    <name type="scientific">Alkalibacillus flavidus</name>
    <dbReference type="NCBI Taxonomy" id="546021"/>
    <lineage>
        <taxon>Bacteria</taxon>
        <taxon>Bacillati</taxon>
        <taxon>Bacillota</taxon>
        <taxon>Bacilli</taxon>
        <taxon>Bacillales</taxon>
        <taxon>Bacillaceae</taxon>
        <taxon>Alkalibacillus</taxon>
    </lineage>
</organism>
<dbReference type="RefSeq" id="WP_354220236.1">
    <property type="nucleotide sequence ID" value="NZ_JBEPMX010000008.1"/>
</dbReference>
<comment type="caution">
    <text evidence="2">The sequence shown here is derived from an EMBL/GenBank/DDBJ whole genome shotgun (WGS) entry which is preliminary data.</text>
</comment>
<proteinExistence type="predicted"/>
<evidence type="ECO:0000313" key="3">
    <source>
        <dbReference type="Proteomes" id="UP001549167"/>
    </source>
</evidence>
<dbReference type="Proteomes" id="UP001549167">
    <property type="component" value="Unassembled WGS sequence"/>
</dbReference>
<protein>
    <submittedName>
        <fullName evidence="2">Uncharacterized protein</fullName>
    </submittedName>
</protein>
<evidence type="ECO:0000313" key="2">
    <source>
        <dbReference type="EMBL" id="MET3683649.1"/>
    </source>
</evidence>
<keyword evidence="3" id="KW-1185">Reference proteome</keyword>
<sequence>MSMNVNIRRNEIKEKAFNKPGHLTEGDLQDAQVIANKTTGTKDISLYRQVKRELEGRENETDNAKGESDNEVQ</sequence>
<name>A0ABV2KWB2_9BACI</name>
<gene>
    <name evidence="2" type="ORF">ABID56_001758</name>
</gene>
<dbReference type="EMBL" id="JBEPMX010000008">
    <property type="protein sequence ID" value="MET3683649.1"/>
    <property type="molecule type" value="Genomic_DNA"/>
</dbReference>
<reference evidence="2 3" key="1">
    <citation type="submission" date="2024-06" db="EMBL/GenBank/DDBJ databases">
        <title>Genomic Encyclopedia of Type Strains, Phase IV (KMG-IV): sequencing the most valuable type-strain genomes for metagenomic binning, comparative biology and taxonomic classification.</title>
        <authorList>
            <person name="Goeker M."/>
        </authorList>
    </citation>
    <scope>NUCLEOTIDE SEQUENCE [LARGE SCALE GENOMIC DNA]</scope>
    <source>
        <strain evidence="2 3">DSM 23520</strain>
    </source>
</reference>
<evidence type="ECO:0000256" key="1">
    <source>
        <dbReference type="SAM" id="MobiDB-lite"/>
    </source>
</evidence>
<accession>A0ABV2KWB2</accession>